<keyword evidence="2" id="KW-1185">Reference proteome</keyword>
<dbReference type="Proteomes" id="UP000316855">
    <property type="component" value="Chromosome"/>
</dbReference>
<gene>
    <name evidence="1" type="ORF">Pan161_17840</name>
</gene>
<evidence type="ECO:0000313" key="1">
    <source>
        <dbReference type="EMBL" id="QDT90135.1"/>
    </source>
</evidence>
<dbReference type="EMBL" id="CP036343">
    <property type="protein sequence ID" value="QDT90135.1"/>
    <property type="molecule type" value="Genomic_DNA"/>
</dbReference>
<dbReference type="KEGG" id="gax:Pan161_17840"/>
<organism evidence="1 2">
    <name type="scientific">Gimesia algae</name>
    <dbReference type="NCBI Taxonomy" id="2527971"/>
    <lineage>
        <taxon>Bacteria</taxon>
        <taxon>Pseudomonadati</taxon>
        <taxon>Planctomycetota</taxon>
        <taxon>Planctomycetia</taxon>
        <taxon>Planctomycetales</taxon>
        <taxon>Planctomycetaceae</taxon>
        <taxon>Gimesia</taxon>
    </lineage>
</organism>
<reference evidence="1 2" key="1">
    <citation type="submission" date="2019-02" db="EMBL/GenBank/DDBJ databases">
        <title>Deep-cultivation of Planctomycetes and their phenomic and genomic characterization uncovers novel biology.</title>
        <authorList>
            <person name="Wiegand S."/>
            <person name="Jogler M."/>
            <person name="Boedeker C."/>
            <person name="Pinto D."/>
            <person name="Vollmers J."/>
            <person name="Rivas-Marin E."/>
            <person name="Kohn T."/>
            <person name="Peeters S.H."/>
            <person name="Heuer A."/>
            <person name="Rast P."/>
            <person name="Oberbeckmann S."/>
            <person name="Bunk B."/>
            <person name="Jeske O."/>
            <person name="Meyerdierks A."/>
            <person name="Storesund J.E."/>
            <person name="Kallscheuer N."/>
            <person name="Luecker S."/>
            <person name="Lage O.M."/>
            <person name="Pohl T."/>
            <person name="Merkel B.J."/>
            <person name="Hornburger P."/>
            <person name="Mueller R.-W."/>
            <person name="Bruemmer F."/>
            <person name="Labrenz M."/>
            <person name="Spormann A.M."/>
            <person name="Op den Camp H."/>
            <person name="Overmann J."/>
            <person name="Amann R."/>
            <person name="Jetten M.S.M."/>
            <person name="Mascher T."/>
            <person name="Medema M.H."/>
            <person name="Devos D.P."/>
            <person name="Kaster A.-K."/>
            <person name="Ovreas L."/>
            <person name="Rohde M."/>
            <person name="Galperin M.Y."/>
            <person name="Jogler C."/>
        </authorList>
    </citation>
    <scope>NUCLEOTIDE SEQUENCE [LARGE SCALE GENOMIC DNA]</scope>
    <source>
        <strain evidence="1 2">Pan161</strain>
    </source>
</reference>
<dbReference type="RefSeq" id="WP_145225873.1">
    <property type="nucleotide sequence ID" value="NZ_CP036343.1"/>
</dbReference>
<accession>A0A517VAV1</accession>
<protein>
    <recommendedName>
        <fullName evidence="3">Carboxypeptidase regulatory-like domain-containing protein</fullName>
    </recommendedName>
</protein>
<sequence>MSTGIILNPANSKRGYFLKFSAGVLLVCCLGCSGGVDEVKLAPVSGTVTMDGKPLADIVVIFSPEKGNPSSGRTDASGNYSLSYKEHAKGALLGSHRVTIIKAEAVIPKNDDDSGIAETLPIETFRGENDGVAAIKLPQGTFKKDPIPERYNTKSELKKEVVDGKNKFDFDLTSK</sequence>
<evidence type="ECO:0008006" key="3">
    <source>
        <dbReference type="Google" id="ProtNLM"/>
    </source>
</evidence>
<evidence type="ECO:0000313" key="2">
    <source>
        <dbReference type="Proteomes" id="UP000316855"/>
    </source>
</evidence>
<proteinExistence type="predicted"/>
<dbReference type="AlphaFoldDB" id="A0A517VAV1"/>
<name>A0A517VAV1_9PLAN</name>
<dbReference type="OrthoDB" id="286727at2"/>